<sequence length="84" mass="9652">MATWGAFWGTRVMEIVKKHDSGGLVWKRIKLTSTRKANAKKRLRRVWQNEAVLRACSEPPPSEFTRTEVGEIHVKENTTTSIQD</sequence>
<keyword evidence="2" id="KW-1185">Reference proteome</keyword>
<comment type="caution">
    <text evidence="1">The sequence shown here is derived from an EMBL/GenBank/DDBJ whole genome shotgun (WGS) entry which is preliminary data.</text>
</comment>
<gene>
    <name evidence="1" type="ORF">OLEA9_A067917</name>
</gene>
<evidence type="ECO:0000313" key="1">
    <source>
        <dbReference type="EMBL" id="CAA3028138.1"/>
    </source>
</evidence>
<dbReference type="Proteomes" id="UP000594638">
    <property type="component" value="Unassembled WGS sequence"/>
</dbReference>
<dbReference type="AlphaFoldDB" id="A0A8S0V4Q5"/>
<dbReference type="PANTHER" id="PTHR37703">
    <property type="entry name" value="RIBOSOMAL PROTEIN L31-RELATED"/>
    <property type="match status" value="1"/>
</dbReference>
<dbReference type="PANTHER" id="PTHR37703:SF2">
    <property type="entry name" value="RWP-RK DOMAIN-CONTAINING PROTEIN"/>
    <property type="match status" value="1"/>
</dbReference>
<organism evidence="1 2">
    <name type="scientific">Olea europaea subsp. europaea</name>
    <dbReference type="NCBI Taxonomy" id="158383"/>
    <lineage>
        <taxon>Eukaryota</taxon>
        <taxon>Viridiplantae</taxon>
        <taxon>Streptophyta</taxon>
        <taxon>Embryophyta</taxon>
        <taxon>Tracheophyta</taxon>
        <taxon>Spermatophyta</taxon>
        <taxon>Magnoliopsida</taxon>
        <taxon>eudicotyledons</taxon>
        <taxon>Gunneridae</taxon>
        <taxon>Pentapetalae</taxon>
        <taxon>asterids</taxon>
        <taxon>lamiids</taxon>
        <taxon>Lamiales</taxon>
        <taxon>Oleaceae</taxon>
        <taxon>Oleeae</taxon>
        <taxon>Olea</taxon>
    </lineage>
</organism>
<reference evidence="1 2" key="1">
    <citation type="submission" date="2019-12" db="EMBL/GenBank/DDBJ databases">
        <authorList>
            <person name="Alioto T."/>
            <person name="Alioto T."/>
            <person name="Gomez Garrido J."/>
        </authorList>
    </citation>
    <scope>NUCLEOTIDE SEQUENCE [LARGE SCALE GENOMIC DNA]</scope>
</reference>
<dbReference type="EMBL" id="CACTIH010009240">
    <property type="protein sequence ID" value="CAA3028138.1"/>
    <property type="molecule type" value="Genomic_DNA"/>
</dbReference>
<protein>
    <submittedName>
        <fullName evidence="1">Uncharacterized protein</fullName>
    </submittedName>
</protein>
<evidence type="ECO:0000313" key="2">
    <source>
        <dbReference type="Proteomes" id="UP000594638"/>
    </source>
</evidence>
<accession>A0A8S0V4Q5</accession>
<proteinExistence type="predicted"/>
<name>A0A8S0V4Q5_OLEEU</name>
<dbReference type="OrthoDB" id="2332379at2759"/>
<dbReference type="Gramene" id="OE9A067917T1">
    <property type="protein sequence ID" value="OE9A067917C1"/>
    <property type="gene ID" value="OE9A067917"/>
</dbReference>